<dbReference type="InterPro" id="IPR036390">
    <property type="entry name" value="WH_DNA-bd_sf"/>
</dbReference>
<dbReference type="Pfam" id="PF05496">
    <property type="entry name" value="RuvB_N"/>
    <property type="match status" value="1"/>
</dbReference>
<dbReference type="PANTHER" id="PTHR42848:SF1">
    <property type="entry name" value="HOLLIDAY JUNCTION BRANCH MIGRATION COMPLEX SUBUNIT RUVB"/>
    <property type="match status" value="1"/>
</dbReference>
<evidence type="ECO:0000313" key="11">
    <source>
        <dbReference type="EMBL" id="WNM59130.1"/>
    </source>
</evidence>
<feature type="binding site" evidence="9">
    <location>
        <position position="67"/>
    </location>
    <ligand>
        <name>Mg(2+)</name>
        <dbReference type="ChEBI" id="CHEBI:18420"/>
    </ligand>
</feature>
<evidence type="ECO:0000259" key="10">
    <source>
        <dbReference type="SMART" id="SM00382"/>
    </source>
</evidence>
<keyword evidence="3 9" id="KW-0227">DNA damage</keyword>
<dbReference type="GO" id="GO:0048476">
    <property type="term" value="C:Holliday junction resolvase complex"/>
    <property type="evidence" value="ECO:0007669"/>
    <property type="project" value="UniProtKB-UniRule"/>
</dbReference>
<comment type="catalytic activity">
    <reaction evidence="9">
        <text>ATP + H2O = ADP + phosphate + H(+)</text>
        <dbReference type="Rhea" id="RHEA:13065"/>
        <dbReference type="ChEBI" id="CHEBI:15377"/>
        <dbReference type="ChEBI" id="CHEBI:15378"/>
        <dbReference type="ChEBI" id="CHEBI:30616"/>
        <dbReference type="ChEBI" id="CHEBI:43474"/>
        <dbReference type="ChEBI" id="CHEBI:456216"/>
    </reaction>
</comment>
<accession>A0AA96JTE2</accession>
<keyword evidence="1 9" id="KW-0963">Cytoplasm</keyword>
<dbReference type="InterPro" id="IPR008823">
    <property type="entry name" value="RuvB_wg_C"/>
</dbReference>
<dbReference type="Pfam" id="PF05491">
    <property type="entry name" value="WHD_RuvB"/>
    <property type="match status" value="1"/>
</dbReference>
<dbReference type="HAMAP" id="MF_00016">
    <property type="entry name" value="DNA_HJ_migration_RuvB"/>
    <property type="match status" value="1"/>
</dbReference>
<feature type="binding site" evidence="9">
    <location>
        <position position="219"/>
    </location>
    <ligand>
        <name>ATP</name>
        <dbReference type="ChEBI" id="CHEBI:30616"/>
    </ligand>
</feature>
<comment type="similarity">
    <text evidence="9">Belongs to the RuvB family.</text>
</comment>
<gene>
    <name evidence="9 11" type="primary">ruvB</name>
    <name evidence="11" type="ORF">PP769_05030</name>
</gene>
<dbReference type="GO" id="GO:0006310">
    <property type="term" value="P:DNA recombination"/>
    <property type="evidence" value="ECO:0007669"/>
    <property type="project" value="UniProtKB-UniRule"/>
</dbReference>
<dbReference type="InterPro" id="IPR041445">
    <property type="entry name" value="AAA_lid_4"/>
</dbReference>
<dbReference type="InterPro" id="IPR027417">
    <property type="entry name" value="P-loop_NTPase"/>
</dbReference>
<feature type="binding site" evidence="9">
    <location>
        <position position="22"/>
    </location>
    <ligand>
        <name>ATP</name>
        <dbReference type="ChEBI" id="CHEBI:30616"/>
    </ligand>
</feature>
<evidence type="ECO:0000313" key="12">
    <source>
        <dbReference type="Proteomes" id="UP001302719"/>
    </source>
</evidence>
<dbReference type="SMART" id="SM00382">
    <property type="entry name" value="AAA"/>
    <property type="match status" value="1"/>
</dbReference>
<feature type="binding site" evidence="9">
    <location>
        <position position="21"/>
    </location>
    <ligand>
        <name>ATP</name>
        <dbReference type="ChEBI" id="CHEBI:30616"/>
    </ligand>
</feature>
<dbReference type="Gene3D" id="3.40.50.300">
    <property type="entry name" value="P-loop containing nucleotide triphosphate hydrolases"/>
    <property type="match status" value="1"/>
</dbReference>
<evidence type="ECO:0000256" key="7">
    <source>
        <dbReference type="ARBA" id="ARBA00023172"/>
    </source>
</evidence>
<dbReference type="RefSeq" id="WP_312645815.1">
    <property type="nucleotide sequence ID" value="NZ_CP116967.1"/>
</dbReference>
<dbReference type="Gene3D" id="1.10.10.10">
    <property type="entry name" value="Winged helix-like DNA-binding domain superfamily/Winged helix DNA-binding domain"/>
    <property type="match status" value="1"/>
</dbReference>
<keyword evidence="11" id="KW-0347">Helicase</keyword>
<dbReference type="EC" id="3.6.4.-" evidence="9"/>
<comment type="function">
    <text evidence="9">The RuvA-RuvB-RuvC complex processes Holliday junction (HJ) DNA during genetic recombination and DNA repair, while the RuvA-RuvB complex plays an important role in the rescue of blocked DNA replication forks via replication fork reversal (RFR). RuvA specifically binds to HJ cruciform DNA, conferring on it an open structure. The RuvB hexamer acts as an ATP-dependent pump, pulling dsDNA into and through the RuvAB complex. RuvB forms 2 homohexamers on either side of HJ DNA bound by 1 or 2 RuvA tetramers; 4 subunits per hexamer contact DNA at a time. Coordinated motions by a converter formed by DNA-disengaged RuvB subunits stimulates ATP hydrolysis and nucleotide exchange. Immobilization of the converter enables RuvB to convert the ATP-contained energy into a lever motion, pulling 2 nucleotides of DNA out of the RuvA tetramer per ATP hydrolyzed, thus driving DNA branch migration. The RuvB motors rotate together with the DNA substrate, which together with the progressing nucleotide cycle form the mechanistic basis for DNA recombination by continuous HJ branch migration. Branch migration allows RuvC to scan DNA until it finds its consensus sequence, where it cleaves and resolves cruciform DNA.</text>
</comment>
<feature type="binding site" evidence="9">
    <location>
        <position position="68"/>
    </location>
    <ligand>
        <name>ATP</name>
        <dbReference type="ChEBI" id="CHEBI:30616"/>
    </ligand>
</feature>
<comment type="caution">
    <text evidence="9">Lacks conserved residue(s) required for the propagation of feature annotation.</text>
</comment>
<feature type="region of interest" description="Large ATPase domain (RuvB-L)" evidence="9">
    <location>
        <begin position="2"/>
        <end position="182"/>
    </location>
</feature>
<dbReference type="AlphaFoldDB" id="A0AA96JTE2"/>
<dbReference type="GO" id="GO:0005737">
    <property type="term" value="C:cytoplasm"/>
    <property type="evidence" value="ECO:0007669"/>
    <property type="project" value="UniProtKB-SubCell"/>
</dbReference>
<feature type="binding site" evidence="9">
    <location>
        <position position="66"/>
    </location>
    <ligand>
        <name>ATP</name>
        <dbReference type="ChEBI" id="CHEBI:30616"/>
    </ligand>
</feature>
<dbReference type="CDD" id="cd00009">
    <property type="entry name" value="AAA"/>
    <property type="match status" value="1"/>
</dbReference>
<keyword evidence="4 9" id="KW-0378">Hydrolase</keyword>
<feature type="binding site" evidence="9">
    <location>
        <begin position="129"/>
        <end position="131"/>
    </location>
    <ligand>
        <name>ATP</name>
        <dbReference type="ChEBI" id="CHEBI:30616"/>
    </ligand>
</feature>
<dbReference type="InterPro" id="IPR036388">
    <property type="entry name" value="WH-like_DNA-bd_sf"/>
</dbReference>
<dbReference type="NCBIfam" id="NF000868">
    <property type="entry name" value="PRK00080.1"/>
    <property type="match status" value="1"/>
</dbReference>
<feature type="binding site" evidence="9">
    <location>
        <position position="67"/>
    </location>
    <ligand>
        <name>ATP</name>
        <dbReference type="ChEBI" id="CHEBI:30616"/>
    </ligand>
</feature>
<keyword evidence="2 9" id="KW-0547">Nucleotide-binding</keyword>
<feature type="binding site" evidence="9">
    <location>
        <position position="172"/>
    </location>
    <ligand>
        <name>ATP</name>
        <dbReference type="ChEBI" id="CHEBI:30616"/>
    </ligand>
</feature>
<dbReference type="GO" id="GO:0005524">
    <property type="term" value="F:ATP binding"/>
    <property type="evidence" value="ECO:0007669"/>
    <property type="project" value="UniProtKB-UniRule"/>
</dbReference>
<dbReference type="Proteomes" id="UP001302719">
    <property type="component" value="Chromosome"/>
</dbReference>
<comment type="domain">
    <text evidence="9">Has 3 domains, the large (RuvB-L) and small ATPase (RuvB-S) domains and the C-terminal head (RuvB-H) domain. The head domain binds DNA, while the ATPase domains jointly bind ATP, ADP or are empty depending on the state of the subunit in the translocation cycle. During a single DNA translocation step the structure of each domain remains the same, but their relative positions change.</text>
</comment>
<evidence type="ECO:0000256" key="2">
    <source>
        <dbReference type="ARBA" id="ARBA00022741"/>
    </source>
</evidence>
<evidence type="ECO:0000256" key="6">
    <source>
        <dbReference type="ARBA" id="ARBA00023125"/>
    </source>
</evidence>
<evidence type="ECO:0000256" key="5">
    <source>
        <dbReference type="ARBA" id="ARBA00022840"/>
    </source>
</evidence>
<keyword evidence="12" id="KW-1185">Reference proteome</keyword>
<dbReference type="NCBIfam" id="TIGR00635">
    <property type="entry name" value="ruvB"/>
    <property type="match status" value="1"/>
</dbReference>
<comment type="subunit">
    <text evidence="9">Homohexamer. Forms an RuvA(8)-RuvB(12)-Holliday junction (HJ) complex. HJ DNA is sandwiched between 2 RuvA tetramers; dsDNA enters through RuvA and exits via RuvB. An RuvB hexamer assembles on each DNA strand where it exits the tetramer. Each RuvB hexamer is contacted by two RuvA subunits (via domain III) on 2 adjacent RuvB subunits; this complex drives branch migration. In the full resolvosome a probable DNA-RuvA(4)-RuvB(12)-RuvC(2) complex forms which resolves the HJ.</text>
</comment>
<keyword evidence="7 9" id="KW-0233">DNA recombination</keyword>
<dbReference type="GO" id="GO:0009378">
    <property type="term" value="F:four-way junction helicase activity"/>
    <property type="evidence" value="ECO:0007669"/>
    <property type="project" value="InterPro"/>
</dbReference>
<dbReference type="EMBL" id="CP116967">
    <property type="protein sequence ID" value="WNM59130.1"/>
    <property type="molecule type" value="Genomic_DNA"/>
</dbReference>
<proteinExistence type="inferred from homology"/>
<feature type="binding site" evidence="9">
    <location>
        <position position="182"/>
    </location>
    <ligand>
        <name>ATP</name>
        <dbReference type="ChEBI" id="CHEBI:30616"/>
    </ligand>
</feature>
<feature type="binding site" evidence="9">
    <location>
        <position position="311"/>
    </location>
    <ligand>
        <name>DNA</name>
        <dbReference type="ChEBI" id="CHEBI:16991"/>
    </ligand>
</feature>
<evidence type="ECO:0000256" key="1">
    <source>
        <dbReference type="ARBA" id="ARBA00022490"/>
    </source>
</evidence>
<evidence type="ECO:0000256" key="4">
    <source>
        <dbReference type="ARBA" id="ARBA00022801"/>
    </source>
</evidence>
<keyword evidence="6 9" id="KW-0238">DNA-binding</keyword>
<dbReference type="InterPro" id="IPR004605">
    <property type="entry name" value="DNA_helicase_Holl-junc_RuvB"/>
</dbReference>
<evidence type="ECO:0000256" key="8">
    <source>
        <dbReference type="ARBA" id="ARBA00023204"/>
    </source>
</evidence>
<dbReference type="GO" id="GO:0006281">
    <property type="term" value="P:DNA repair"/>
    <property type="evidence" value="ECO:0007669"/>
    <property type="project" value="UniProtKB-UniRule"/>
</dbReference>
<evidence type="ECO:0000256" key="3">
    <source>
        <dbReference type="ARBA" id="ARBA00022763"/>
    </source>
</evidence>
<dbReference type="GO" id="GO:0016787">
    <property type="term" value="F:hydrolase activity"/>
    <property type="evidence" value="ECO:0007669"/>
    <property type="project" value="UniProtKB-KW"/>
</dbReference>
<dbReference type="SUPFAM" id="SSF46785">
    <property type="entry name" value="Winged helix' DNA-binding domain"/>
    <property type="match status" value="1"/>
</dbReference>
<feature type="region of interest" description="Head domain (RuvB-H)" evidence="9">
    <location>
        <begin position="256"/>
        <end position="337"/>
    </location>
</feature>
<dbReference type="PANTHER" id="PTHR42848">
    <property type="match status" value="1"/>
</dbReference>
<sequence>MDDRILTTHLIEEEQSLEGTLRPQRLTEYIGQERMKESLRVCIDAATGRGEALDHAIFYGPPGLGKTTIAHIIAKEMGGTIRSTSGLVLTHAGDLAAILANLQPRDVLFIDEIHRLPPAAEEVLYPAMEDYQIDLVIGQGPSLRTMKLDLPPFTLIGATTRAGSLTSPLRERFGLVYRLDYYLPEDLQVIIARSAKLLGIHIEDEGAGEIASRARGTPRIANRLVKRVRDFAEVKAQGRITRSVAQEALQWLGVDQAGFDEMDRKILLTIIRKFKGGPVGIDALAAAVQEEKSTLEDVYEPFLLQSGYLDRTARGRQITSKALQHFGENPNFFSIGI</sequence>
<dbReference type="InterPro" id="IPR003593">
    <property type="entry name" value="AAA+_ATPase"/>
</dbReference>
<dbReference type="GO" id="GO:0000400">
    <property type="term" value="F:four-way junction DNA binding"/>
    <property type="evidence" value="ECO:0007669"/>
    <property type="project" value="UniProtKB-UniRule"/>
</dbReference>
<dbReference type="Gene3D" id="1.10.8.60">
    <property type="match status" value="1"/>
</dbReference>
<organism evidence="11 12">
    <name type="scientific">Candidatus Nitrospira allomarina</name>
    <dbReference type="NCBI Taxonomy" id="3020900"/>
    <lineage>
        <taxon>Bacteria</taxon>
        <taxon>Pseudomonadati</taxon>
        <taxon>Nitrospirota</taxon>
        <taxon>Nitrospiria</taxon>
        <taxon>Nitrospirales</taxon>
        <taxon>Nitrospiraceae</taxon>
        <taxon>Nitrospira</taxon>
    </lineage>
</organism>
<feature type="region of interest" description="Small ATPAse domain (RuvB-S)" evidence="9">
    <location>
        <begin position="183"/>
        <end position="253"/>
    </location>
</feature>
<protein>
    <recommendedName>
        <fullName evidence="9">Holliday junction branch migration complex subunit RuvB</fullName>
        <ecNumber evidence="9">3.6.4.-</ecNumber>
    </recommendedName>
</protein>
<evidence type="ECO:0000256" key="9">
    <source>
        <dbReference type="HAMAP-Rule" id="MF_00016"/>
    </source>
</evidence>
<feature type="domain" description="AAA+ ATPase" evidence="10">
    <location>
        <begin position="52"/>
        <end position="179"/>
    </location>
</feature>
<keyword evidence="8 9" id="KW-0234">DNA repair</keyword>
<name>A0AA96JTE2_9BACT</name>
<dbReference type="SUPFAM" id="SSF52540">
    <property type="entry name" value="P-loop containing nucleoside triphosphate hydrolases"/>
    <property type="match status" value="1"/>
</dbReference>
<dbReference type="InterPro" id="IPR008824">
    <property type="entry name" value="RuvB-like_N"/>
</dbReference>
<comment type="subcellular location">
    <subcellularLocation>
        <location evidence="9">Cytoplasm</location>
    </subcellularLocation>
</comment>
<keyword evidence="5 9" id="KW-0067">ATP-binding</keyword>
<reference evidence="11 12" key="1">
    <citation type="submission" date="2023-01" db="EMBL/GenBank/DDBJ databases">
        <title>Cultivation and genomic characterization of new, ubiquitous marine nitrite-oxidizing bacteria from the Nitrospirales.</title>
        <authorList>
            <person name="Mueller A.J."/>
            <person name="Daebeler A."/>
            <person name="Herbold C.W."/>
            <person name="Kirkegaard R.H."/>
            <person name="Daims H."/>
        </authorList>
    </citation>
    <scope>NUCLEOTIDE SEQUENCE [LARGE SCALE GENOMIC DNA]</scope>
    <source>
        <strain evidence="11 12">VA</strain>
    </source>
</reference>
<dbReference type="Pfam" id="PF17864">
    <property type="entry name" value="AAA_lid_4"/>
    <property type="match status" value="1"/>
</dbReference>
<feature type="binding site" evidence="9">
    <location>
        <position position="316"/>
    </location>
    <ligand>
        <name>DNA</name>
        <dbReference type="ChEBI" id="CHEBI:16991"/>
    </ligand>
</feature>
<dbReference type="KEGG" id="nall:PP769_05030"/>
<feature type="binding site" evidence="9">
    <location>
        <position position="63"/>
    </location>
    <ligand>
        <name>ATP</name>
        <dbReference type="ChEBI" id="CHEBI:30616"/>
    </ligand>
</feature>